<keyword evidence="5" id="KW-0963">Cytoplasm</keyword>
<dbReference type="EnsemblMetazoa" id="AATE009326-RA">
    <property type="protein sequence ID" value="AATE009326-PA.1"/>
    <property type="gene ID" value="AATE009326"/>
</dbReference>
<dbReference type="InterPro" id="IPR028994">
    <property type="entry name" value="Integrin_alpha_N"/>
</dbReference>
<evidence type="ECO:0000256" key="11">
    <source>
        <dbReference type="ARBA" id="ARBA00029498"/>
    </source>
</evidence>
<evidence type="ECO:0000256" key="10">
    <source>
        <dbReference type="ARBA" id="ARBA00023274"/>
    </source>
</evidence>
<feature type="compositionally biased region" description="Basic and acidic residues" evidence="13">
    <location>
        <begin position="1"/>
        <end position="16"/>
    </location>
</feature>
<organism evidence="15">
    <name type="scientific">Anopheles atroparvus</name>
    <name type="common">European mosquito</name>
    <dbReference type="NCBI Taxonomy" id="41427"/>
    <lineage>
        <taxon>Eukaryota</taxon>
        <taxon>Metazoa</taxon>
        <taxon>Ecdysozoa</taxon>
        <taxon>Arthropoda</taxon>
        <taxon>Hexapoda</taxon>
        <taxon>Insecta</taxon>
        <taxon>Pterygota</taxon>
        <taxon>Neoptera</taxon>
        <taxon>Endopterygota</taxon>
        <taxon>Diptera</taxon>
        <taxon>Nematocera</taxon>
        <taxon>Culicoidea</taxon>
        <taxon>Culicidae</taxon>
        <taxon>Anophelinae</taxon>
        <taxon>Anopheles</taxon>
    </lineage>
</organism>
<dbReference type="GO" id="GO:0006614">
    <property type="term" value="P:SRP-dependent cotranslational protein targeting to membrane"/>
    <property type="evidence" value="ECO:0007669"/>
    <property type="project" value="InterPro"/>
</dbReference>
<protein>
    <recommendedName>
        <fullName evidence="11">Signal recognition particle subunit SRP68</fullName>
    </recommendedName>
    <alternativeName>
        <fullName evidence="12">Signal recognition particle 68 kDa protein</fullName>
    </alternativeName>
</protein>
<comment type="subcellular location">
    <subcellularLocation>
        <location evidence="2">Cytoplasm</location>
    </subcellularLocation>
    <subcellularLocation>
        <location evidence="1">Endoplasmic reticulum</location>
    </subcellularLocation>
    <subcellularLocation>
        <location evidence="3">Nucleus</location>
        <location evidence="3">Nucleolus</location>
    </subcellularLocation>
</comment>
<evidence type="ECO:0000256" key="1">
    <source>
        <dbReference type="ARBA" id="ARBA00004240"/>
    </source>
</evidence>
<dbReference type="GO" id="GO:0005829">
    <property type="term" value="C:cytosol"/>
    <property type="evidence" value="ECO:0007669"/>
    <property type="project" value="UniProtKB-ARBA"/>
</dbReference>
<dbReference type="InterPro" id="IPR038253">
    <property type="entry name" value="SRP68_N_sf"/>
</dbReference>
<keyword evidence="8" id="KW-0733">Signal recognition particle</keyword>
<feature type="compositionally biased region" description="Polar residues" evidence="13">
    <location>
        <begin position="1311"/>
        <end position="1320"/>
    </location>
</feature>
<dbReference type="GO" id="GO:0005786">
    <property type="term" value="C:signal recognition particle, endoplasmic reticulum targeting"/>
    <property type="evidence" value="ECO:0007669"/>
    <property type="project" value="UniProtKB-KW"/>
</dbReference>
<dbReference type="GO" id="GO:0008312">
    <property type="term" value="F:7S RNA binding"/>
    <property type="evidence" value="ECO:0007669"/>
    <property type="project" value="InterPro"/>
</dbReference>
<sequence length="1802" mass="199553">MVESKPEKADANKENVDSVQEDMEVEENGDVTVKVFTVEILRVIKDMQLQHGLRHGDYQRYRGYCSRRVKRLRKTLNLPQGDRRHYKKRDVTLVNLERTDSDERFLHIPLMLAERAWSYAMQLRQESNTELRKRFHLIEKLRKSCVYALQLQELCGSDRCDARTKLEAEAYSAWIHGSLHFELKLWQSAAENLKKAQVIYENLAQAMPEEEQTVYRAKVEELKPSLRYCAYNVGESSVNDLLEMRGQAGLLGNLSHLVAQTKAESMEAFQMTEWRGRSVTVRPEKVRLFLLSIQELGKSIEKAKDFPAKIELLESVLLDCKDAIAAIKDEIKQDPKLRQSSTEAGSGGLIGIQYLLAYMSYTRLKLTLDRNLLLVAQAKLTLDDPNTAAKTQQAGKKTKPQDLSRLYEIILQNVTEMQQLSGMETDGSYQAEMESLALSFRAFRCYYIAITLVAMKRWREAVAMYERSKKYATEAVAAKTPCTDFDVRDELKQLIATIEGCKFSAHAYSVLEDDNADDTVLFGKSQKSSKPLYERLSHYKEDASLNSRNPNVFKLVPEMEPIPAKPLFFDLALNFVEFPSLEDKIEQKTAGKGTTAGMSGFVKGLFGWGGGAGNKRQLLGNPESGSKVVRRLLRTLVAGRKGGRAVQSATMELIRKKMKPYQPSEKLVVRESVSLSMDEDLSDDVEDEVFIRDGRTCRTYEDRGAKRPLMAPRRKYGKATSGNGSAGSGGAGTGRSSSPILKKYRRRKCWHCCEPFCYGLAAVTVLIGLIVLAALLLTAFPQPLQKIKVWFHKESAFSSAVIRDKFSSLMYTADGFVDRNGTLEMVPCTRITVQNVWTRVVARVSSESPLRKLDVNGDGVEDVIVGYGIDELLDEGIRSYIPQCTSRKTGITDLCGGGLLALNGVTGDTLWQRWTSFTIFSLKCNIDINSDGGDDCVAAGRGGLILALNGRNGRILWELKDFSDLESYAEISIDLYTINVVRDLNGDGIADILAVHVEETQRAHGGHIKLISGATGAIMHSIPTPYREEMFVPIQVLTRADGSELFLVVTGGQNSPGGVYILRQESLMKYPGESAFEPIVRMEASGFMVPAVLTDLNGDSMEDIVVSSFNSTVYAFDGANRTLLWSYTLPDSESVSSIVPGHFDHDNVTDFMVKYNTGPGFPIYYYSQTMLINGTNGKPFLDSSIKDAGGPNGLLGGITISQTGGGDFFLHWQMQCRNRTADTTDEYQFIPESDVIQQSRADTCALRYNQSSVLKLYAITRHVEPPGAVIFSSDDLTVRLNETASSSDQSGQQGYVTPMKHPKMKLKGRSDGQSSAARQKSASVEAAAVGQVASGQADVHMDKKLAPGGAQQTAAQIPVGVVVDSPGQAAAIAAHGAGRRKPNTREQQQRQQMTVAHSIDTLAEEEAKRQEKLALNNVYKKYIYNANDDDDQPERDMVGSIGIGDGTRDGEGKPYIYLPYDQMEADSRNPFLTNQIPPAPGGGGPLDYDYGAPALEDDGQPIPAPYKRPRYRSNGRDVRSKFGVFDDIDFHDRSLEEQVFNESNPNSQIVKKVLLNDEIIDDLKNADPGSKGSKETLWDLEMEKEAKEAMNDVNAMNYEFNKVKRQTAGAEAGTGAGSTTAASSNPGTTGTTVSTIAPSGSLGSGQTFTPTTPNENILPSIASTGVLLKSIGGATGTAAPAPNPTIDYVFVMNIRESETYPPLFLDSDLNCIQEKLQAYRTYRSEDMLQLEKKFLAQCLKARLPNLQPQYQRFETQIVITRLEIGCSCSAELDPAREVCSKLHSYDRQRWTQYMGNDGNGRY</sequence>
<keyword evidence="7" id="KW-0694">RNA-binding</keyword>
<accession>A0A182J126</accession>
<dbReference type="Gene3D" id="1.10.3450.40">
    <property type="entry name" value="Signal recognition particle, SRP68 subunit, RNA-binding domain"/>
    <property type="match status" value="1"/>
</dbReference>
<dbReference type="Pfam" id="PF23727">
    <property type="entry name" value="Beta-prop_FAM234A_B"/>
    <property type="match status" value="1"/>
</dbReference>
<dbReference type="GO" id="GO:0005783">
    <property type="term" value="C:endoplasmic reticulum"/>
    <property type="evidence" value="ECO:0007669"/>
    <property type="project" value="UniProtKB-SubCell"/>
</dbReference>
<dbReference type="InterPro" id="IPR055409">
    <property type="entry name" value="Beta-prop_FAM234A_B"/>
</dbReference>
<keyword evidence="6" id="KW-0256">Endoplasmic reticulum</keyword>
<evidence type="ECO:0000256" key="3">
    <source>
        <dbReference type="ARBA" id="ARBA00004604"/>
    </source>
</evidence>
<evidence type="ECO:0000259" key="14">
    <source>
        <dbReference type="Pfam" id="PF23727"/>
    </source>
</evidence>
<dbReference type="SUPFAM" id="SSF69318">
    <property type="entry name" value="Integrin alpha N-terminal domain"/>
    <property type="match status" value="1"/>
</dbReference>
<dbReference type="CDD" id="cd15481">
    <property type="entry name" value="SRP68-RBD"/>
    <property type="match status" value="1"/>
</dbReference>
<comment type="similarity">
    <text evidence="4">Belongs to the SRP68 family.</text>
</comment>
<dbReference type="PANTHER" id="PTHR12860">
    <property type="entry name" value="SIGNAL RECOGNITION PARTICLE 68 KDA PROTEIN"/>
    <property type="match status" value="1"/>
</dbReference>
<evidence type="ECO:0000256" key="12">
    <source>
        <dbReference type="ARBA" id="ARBA00083741"/>
    </source>
</evidence>
<feature type="region of interest" description="Disordered" evidence="13">
    <location>
        <begin position="1282"/>
        <end position="1322"/>
    </location>
</feature>
<dbReference type="GO" id="GO:0005730">
    <property type="term" value="C:nucleolus"/>
    <property type="evidence" value="ECO:0007669"/>
    <property type="project" value="UniProtKB-SubCell"/>
</dbReference>
<feature type="compositionally biased region" description="Polar residues" evidence="13">
    <location>
        <begin position="1282"/>
        <end position="1295"/>
    </location>
</feature>
<reference evidence="15" key="1">
    <citation type="submission" date="2022-08" db="UniProtKB">
        <authorList>
            <consortium name="EnsemblMetazoa"/>
        </authorList>
    </citation>
    <scope>IDENTIFICATION</scope>
    <source>
        <strain evidence="15">EBRO</strain>
    </source>
</reference>
<evidence type="ECO:0000256" key="8">
    <source>
        <dbReference type="ARBA" id="ARBA00023135"/>
    </source>
</evidence>
<name>A0A182J126_ANOAO</name>
<proteinExistence type="inferred from homology"/>
<evidence type="ECO:0000256" key="9">
    <source>
        <dbReference type="ARBA" id="ARBA00023242"/>
    </source>
</evidence>
<dbReference type="FunFam" id="1.10.3450.40:FF:000001">
    <property type="entry name" value="Signal recognition particle subunit SRP68"/>
    <property type="match status" value="1"/>
</dbReference>
<dbReference type="GO" id="GO:0005047">
    <property type="term" value="F:signal recognition particle binding"/>
    <property type="evidence" value="ECO:0007669"/>
    <property type="project" value="InterPro"/>
</dbReference>
<keyword evidence="9" id="KW-0539">Nucleus</keyword>
<dbReference type="Gene3D" id="2.130.10.130">
    <property type="entry name" value="Integrin alpha, N-terminal"/>
    <property type="match status" value="1"/>
</dbReference>
<keyword evidence="10" id="KW-0687">Ribonucleoprotein</keyword>
<feature type="compositionally biased region" description="Gly residues" evidence="13">
    <location>
        <begin position="724"/>
        <end position="733"/>
    </location>
</feature>
<dbReference type="Pfam" id="PF16969">
    <property type="entry name" value="SRP68"/>
    <property type="match status" value="1"/>
</dbReference>
<dbReference type="InterPro" id="IPR026258">
    <property type="entry name" value="SRP68"/>
</dbReference>
<feature type="region of interest" description="Disordered" evidence="13">
    <location>
        <begin position="1"/>
        <end position="24"/>
    </location>
</feature>
<evidence type="ECO:0000313" key="15">
    <source>
        <dbReference type="EnsemblMetazoa" id="AATE009326-PA.1"/>
    </source>
</evidence>
<evidence type="ECO:0000256" key="5">
    <source>
        <dbReference type="ARBA" id="ARBA00022490"/>
    </source>
</evidence>
<feature type="region of interest" description="Disordered" evidence="13">
    <location>
        <begin position="708"/>
        <end position="737"/>
    </location>
</feature>
<dbReference type="VEuPathDB" id="VectorBase:AATE009326"/>
<evidence type="ECO:0000256" key="13">
    <source>
        <dbReference type="SAM" id="MobiDB-lite"/>
    </source>
</evidence>
<dbReference type="GO" id="GO:0030942">
    <property type="term" value="F:endoplasmic reticulum signal peptide binding"/>
    <property type="evidence" value="ECO:0007669"/>
    <property type="project" value="InterPro"/>
</dbReference>
<feature type="region of interest" description="Disordered" evidence="13">
    <location>
        <begin position="1609"/>
        <end position="1655"/>
    </location>
</feature>
<evidence type="ECO:0000256" key="4">
    <source>
        <dbReference type="ARBA" id="ARBA00009352"/>
    </source>
</evidence>
<evidence type="ECO:0000256" key="6">
    <source>
        <dbReference type="ARBA" id="ARBA00022824"/>
    </source>
</evidence>
<feature type="compositionally biased region" description="Low complexity" evidence="13">
    <location>
        <begin position="1609"/>
        <end position="1632"/>
    </location>
</feature>
<feature type="domain" description="FAM234A/B beta-propeller" evidence="14">
    <location>
        <begin position="852"/>
        <end position="1159"/>
    </location>
</feature>
<evidence type="ECO:0000256" key="2">
    <source>
        <dbReference type="ARBA" id="ARBA00004496"/>
    </source>
</evidence>
<evidence type="ECO:0000256" key="7">
    <source>
        <dbReference type="ARBA" id="ARBA00022884"/>
    </source>
</evidence>
<dbReference type="InterPro" id="IPR034652">
    <property type="entry name" value="SRP68-RBD"/>
</dbReference>
<feature type="compositionally biased region" description="Polar residues" evidence="13">
    <location>
        <begin position="1644"/>
        <end position="1655"/>
    </location>
</feature>
<dbReference type="STRING" id="41427.A0A182J126"/>
<dbReference type="PANTHER" id="PTHR12860:SF0">
    <property type="entry name" value="SIGNAL RECOGNITION PARTICLE SUBUNIT SRP68"/>
    <property type="match status" value="1"/>
</dbReference>